<evidence type="ECO:0000313" key="2">
    <source>
        <dbReference type="EMBL" id="KAF2455258.1"/>
    </source>
</evidence>
<sequence length="152" mass="16974">MIENETTWWRSRLSQSSCRASRERRRKQNPSERPARGKALEGCPRSETMESWREQGIGHRGHEEFRRAASPLLARLSYSLGHMPTSCPCDLDRLSCSEVSGSANAQPQTARLARDSAGGPSPNLSVLPWAEDRRTKRPSGAKAKAQTCCQHE</sequence>
<proteinExistence type="predicted"/>
<dbReference type="EMBL" id="MU001687">
    <property type="protein sequence ID" value="KAF2455258.1"/>
    <property type="molecule type" value="Genomic_DNA"/>
</dbReference>
<dbReference type="Proteomes" id="UP000799766">
    <property type="component" value="Unassembled WGS sequence"/>
</dbReference>
<feature type="compositionally biased region" description="Polar residues" evidence="1">
    <location>
        <begin position="1"/>
        <end position="19"/>
    </location>
</feature>
<name>A0A6A6NUK5_9PEZI</name>
<feature type="compositionally biased region" description="Basic and acidic residues" evidence="1">
    <location>
        <begin position="29"/>
        <end position="39"/>
    </location>
</feature>
<feature type="region of interest" description="Disordered" evidence="1">
    <location>
        <begin position="1"/>
        <end position="63"/>
    </location>
</feature>
<protein>
    <submittedName>
        <fullName evidence="2">Uncharacterized protein</fullName>
    </submittedName>
</protein>
<gene>
    <name evidence="2" type="ORF">BDY21DRAFT_72345</name>
</gene>
<accession>A0A6A6NUK5</accession>
<evidence type="ECO:0000256" key="1">
    <source>
        <dbReference type="SAM" id="MobiDB-lite"/>
    </source>
</evidence>
<evidence type="ECO:0000313" key="3">
    <source>
        <dbReference type="Proteomes" id="UP000799766"/>
    </source>
</evidence>
<keyword evidence="3" id="KW-1185">Reference proteome</keyword>
<feature type="compositionally biased region" description="Basic and acidic residues" evidence="1">
    <location>
        <begin position="47"/>
        <end position="63"/>
    </location>
</feature>
<feature type="region of interest" description="Disordered" evidence="1">
    <location>
        <begin position="98"/>
        <end position="152"/>
    </location>
</feature>
<dbReference type="AlphaFoldDB" id="A0A6A6NUK5"/>
<reference evidence="2" key="1">
    <citation type="journal article" date="2020" name="Stud. Mycol.">
        <title>101 Dothideomycetes genomes: a test case for predicting lifestyles and emergence of pathogens.</title>
        <authorList>
            <person name="Haridas S."/>
            <person name="Albert R."/>
            <person name="Binder M."/>
            <person name="Bloem J."/>
            <person name="Labutti K."/>
            <person name="Salamov A."/>
            <person name="Andreopoulos B."/>
            <person name="Baker S."/>
            <person name="Barry K."/>
            <person name="Bills G."/>
            <person name="Bluhm B."/>
            <person name="Cannon C."/>
            <person name="Castanera R."/>
            <person name="Culley D."/>
            <person name="Daum C."/>
            <person name="Ezra D."/>
            <person name="Gonzalez J."/>
            <person name="Henrissat B."/>
            <person name="Kuo A."/>
            <person name="Liang C."/>
            <person name="Lipzen A."/>
            <person name="Lutzoni F."/>
            <person name="Magnuson J."/>
            <person name="Mondo S."/>
            <person name="Nolan M."/>
            <person name="Ohm R."/>
            <person name="Pangilinan J."/>
            <person name="Park H.-J."/>
            <person name="Ramirez L."/>
            <person name="Alfaro M."/>
            <person name="Sun H."/>
            <person name="Tritt A."/>
            <person name="Yoshinaga Y."/>
            <person name="Zwiers L.-H."/>
            <person name="Turgeon B."/>
            <person name="Goodwin S."/>
            <person name="Spatafora J."/>
            <person name="Crous P."/>
            <person name="Grigoriev I."/>
        </authorList>
    </citation>
    <scope>NUCLEOTIDE SEQUENCE</scope>
    <source>
        <strain evidence="2">ATCC 16933</strain>
    </source>
</reference>
<organism evidence="2 3">
    <name type="scientific">Lineolata rhizophorae</name>
    <dbReference type="NCBI Taxonomy" id="578093"/>
    <lineage>
        <taxon>Eukaryota</taxon>
        <taxon>Fungi</taxon>
        <taxon>Dikarya</taxon>
        <taxon>Ascomycota</taxon>
        <taxon>Pezizomycotina</taxon>
        <taxon>Dothideomycetes</taxon>
        <taxon>Dothideomycetes incertae sedis</taxon>
        <taxon>Lineolatales</taxon>
        <taxon>Lineolataceae</taxon>
        <taxon>Lineolata</taxon>
    </lineage>
</organism>
<feature type="compositionally biased region" description="Polar residues" evidence="1">
    <location>
        <begin position="98"/>
        <end position="109"/>
    </location>
</feature>